<dbReference type="EMBL" id="MBEW02000003">
    <property type="protein sequence ID" value="RDY21948.1"/>
    <property type="molecule type" value="Genomic_DNA"/>
</dbReference>
<reference evidence="3 4" key="1">
    <citation type="journal article" date="2016" name="Genome Announc.">
        <title>Draft Genome Sequence of Criibacterium bergeronii gen. nov., sp. nov., Strain CCRI-22567T, Isolated from a Vaginal Sample from a Woman with Bacterial Vaginosis.</title>
        <authorList>
            <person name="Maheux A.F."/>
            <person name="Berube E."/>
            <person name="Boudreau D.K."/>
            <person name="Raymond F."/>
            <person name="Corbeil J."/>
            <person name="Roy P.H."/>
            <person name="Boissinot M."/>
            <person name="Omar R.F."/>
        </authorList>
    </citation>
    <scope>NUCLEOTIDE SEQUENCE [LARGE SCALE GENOMIC DNA]</scope>
    <source>
        <strain evidence="3 4">CCRI-22567</strain>
    </source>
</reference>
<accession>A0A371IN83</accession>
<feature type="domain" description="Mannosyl-glycoprotein endo-beta-N-acetylglucosamidase-like" evidence="2">
    <location>
        <begin position="119"/>
        <end position="244"/>
    </location>
</feature>
<dbReference type="SMART" id="SM00047">
    <property type="entry name" value="LYZ2"/>
    <property type="match status" value="1"/>
</dbReference>
<comment type="caution">
    <text evidence="3">The sequence shown here is derived from an EMBL/GenBank/DDBJ whole genome shotgun (WGS) entry which is preliminary data.</text>
</comment>
<dbReference type="STRING" id="1871336.BBG48_06995"/>
<keyword evidence="4" id="KW-1185">Reference proteome</keyword>
<dbReference type="Pfam" id="PF01832">
    <property type="entry name" value="Glucosaminidase"/>
    <property type="match status" value="1"/>
</dbReference>
<evidence type="ECO:0000313" key="4">
    <source>
        <dbReference type="Proteomes" id="UP000093352"/>
    </source>
</evidence>
<evidence type="ECO:0000313" key="3">
    <source>
        <dbReference type="EMBL" id="RDY21948.1"/>
    </source>
</evidence>
<dbReference type="PANTHER" id="PTHR33308:SF9">
    <property type="entry name" value="PEPTIDOGLYCAN HYDROLASE FLGJ"/>
    <property type="match status" value="1"/>
</dbReference>
<dbReference type="Gene3D" id="1.10.530.10">
    <property type="match status" value="1"/>
</dbReference>
<protein>
    <submittedName>
        <fullName evidence="3">Endo-beta-N-acetylglucosaminidase</fullName>
    </submittedName>
</protein>
<dbReference type="InterPro" id="IPR002901">
    <property type="entry name" value="MGlyc_endo_b_GlcNAc-like_dom"/>
</dbReference>
<dbReference type="AlphaFoldDB" id="A0A371IN83"/>
<dbReference type="PANTHER" id="PTHR33308">
    <property type="entry name" value="PEPTIDOGLYCAN HYDROLASE FLGJ"/>
    <property type="match status" value="1"/>
</dbReference>
<sequence length="244" mass="27154">MNIKIDTQFHNFQGPSSNYYNAMDRFEDILKYKMNGLDIPQIETQTNENPVIFGSNDYSSNNQSPIFENDSLNTYNTELSTNNLAAASPYANVFGNSHISSFDTNDIRKKSNVTAAQIDEKLQGTPLNGLGSYFKRAEEIYGVNALILTAIAKLESGNGNSAIARNKNNLFGFGAYDRSPYESARSYATKQDSIYDVAKHLSTNYLRAGGMYFNGYSLDGVNVRYSTNKNWANSVSRIANELVN</sequence>
<dbReference type="InterPro" id="IPR051056">
    <property type="entry name" value="Glycosyl_Hydrolase_73"/>
</dbReference>
<proteinExistence type="predicted"/>
<name>A0A371IN83_9FIRM</name>
<gene>
    <name evidence="3" type="ORF">BBG48_002430</name>
</gene>
<dbReference type="Proteomes" id="UP000093352">
    <property type="component" value="Unassembled WGS sequence"/>
</dbReference>
<organism evidence="3 4">
    <name type="scientific">Criibacterium bergeronii</name>
    <dbReference type="NCBI Taxonomy" id="1871336"/>
    <lineage>
        <taxon>Bacteria</taxon>
        <taxon>Bacillati</taxon>
        <taxon>Bacillota</taxon>
        <taxon>Clostridia</taxon>
        <taxon>Peptostreptococcales</taxon>
        <taxon>Filifactoraceae</taxon>
        <taxon>Criibacterium</taxon>
    </lineage>
</organism>
<dbReference type="GO" id="GO:0004040">
    <property type="term" value="F:amidase activity"/>
    <property type="evidence" value="ECO:0007669"/>
    <property type="project" value="InterPro"/>
</dbReference>
<dbReference type="RefSeq" id="WP_068914151.1">
    <property type="nucleotide sequence ID" value="NZ_MBEW02000003.1"/>
</dbReference>
<evidence type="ECO:0000256" key="1">
    <source>
        <dbReference type="ARBA" id="ARBA00022801"/>
    </source>
</evidence>
<keyword evidence="1" id="KW-0378">Hydrolase</keyword>
<evidence type="ECO:0000259" key="2">
    <source>
        <dbReference type="SMART" id="SM00047"/>
    </source>
</evidence>